<evidence type="ECO:0000313" key="2">
    <source>
        <dbReference type="EMBL" id="OGX89270.1"/>
    </source>
</evidence>
<protein>
    <recommendedName>
        <fullName evidence="4">SnoaL-like domain-containing protein</fullName>
    </recommendedName>
</protein>
<dbReference type="InterPro" id="IPR032710">
    <property type="entry name" value="NTF2-like_dom_sf"/>
</dbReference>
<name>A0A1G1TEH9_9BACT</name>
<dbReference type="Proteomes" id="UP000176294">
    <property type="component" value="Unassembled WGS sequence"/>
</dbReference>
<gene>
    <name evidence="2" type="ORF">BEN47_07685</name>
</gene>
<evidence type="ECO:0000256" key="1">
    <source>
        <dbReference type="SAM" id="SignalP"/>
    </source>
</evidence>
<comment type="caution">
    <text evidence="2">The sequence shown here is derived from an EMBL/GenBank/DDBJ whole genome shotgun (WGS) entry which is preliminary data.</text>
</comment>
<evidence type="ECO:0000313" key="3">
    <source>
        <dbReference type="Proteomes" id="UP000176294"/>
    </source>
</evidence>
<feature type="chain" id="PRO_5009579353" description="SnoaL-like domain-containing protein" evidence="1">
    <location>
        <begin position="26"/>
        <end position="186"/>
    </location>
</feature>
<reference evidence="2 3" key="1">
    <citation type="submission" date="2016-08" db="EMBL/GenBank/DDBJ databases">
        <title>Hymenobacter coccineus sp. nov., Hymenobacter lapidarius sp. nov. and Hymenobacter glacialis sp. nov., isolated from Antarctic soil.</title>
        <authorList>
            <person name="Sedlacek I."/>
            <person name="Kralova S."/>
            <person name="Kyrova K."/>
            <person name="Maslanova I."/>
            <person name="Stankova E."/>
            <person name="Vrbovska V."/>
            <person name="Nemec M."/>
            <person name="Bartak M."/>
            <person name="Svec P."/>
            <person name="Busse H.-J."/>
            <person name="Pantucek R."/>
        </authorList>
    </citation>
    <scope>NUCLEOTIDE SEQUENCE [LARGE SCALE GENOMIC DNA]</scope>
    <source>
        <strain evidence="2 3">CCM 8643</strain>
    </source>
</reference>
<organism evidence="2 3">
    <name type="scientific">Hymenobacter lapidarius</name>
    <dbReference type="NCBI Taxonomy" id="1908237"/>
    <lineage>
        <taxon>Bacteria</taxon>
        <taxon>Pseudomonadati</taxon>
        <taxon>Bacteroidota</taxon>
        <taxon>Cytophagia</taxon>
        <taxon>Cytophagales</taxon>
        <taxon>Hymenobacteraceae</taxon>
        <taxon>Hymenobacter</taxon>
    </lineage>
</organism>
<sequence length="186" mass="20561">MKNMITPTLILAALLFAAVELPVQAQTKAPVPPRYKDVVGENPTADADIQVVTNYLNQLAAGNLDKAKMLLTDTYRGYGPAATDSATRDKVMAQWEQRYKTQLNRKVRFEGQTAFQVKTGRLRGNWVSTWGEYTFTDAGKTLKAPFQHIAHVTKGKIDVDRTYVDNLSLTLALGYKLTPPAATTAK</sequence>
<keyword evidence="3" id="KW-1185">Reference proteome</keyword>
<proteinExistence type="predicted"/>
<dbReference type="AlphaFoldDB" id="A0A1G1TEH9"/>
<dbReference type="Gene3D" id="3.10.450.50">
    <property type="match status" value="1"/>
</dbReference>
<dbReference type="EMBL" id="MDZB01000033">
    <property type="protein sequence ID" value="OGX89270.1"/>
    <property type="molecule type" value="Genomic_DNA"/>
</dbReference>
<evidence type="ECO:0008006" key="4">
    <source>
        <dbReference type="Google" id="ProtNLM"/>
    </source>
</evidence>
<feature type="signal peptide" evidence="1">
    <location>
        <begin position="1"/>
        <end position="25"/>
    </location>
</feature>
<accession>A0A1G1TEH9</accession>
<dbReference type="SUPFAM" id="SSF54427">
    <property type="entry name" value="NTF2-like"/>
    <property type="match status" value="1"/>
</dbReference>
<keyword evidence="1" id="KW-0732">Signal</keyword>